<dbReference type="InterPro" id="IPR053844">
    <property type="entry name" value="AH_C"/>
</dbReference>
<organism evidence="3 4">
    <name type="scientific">Alloalcanivorax xenomutans</name>
    <dbReference type="NCBI Taxonomy" id="1094342"/>
    <lineage>
        <taxon>Bacteria</taxon>
        <taxon>Pseudomonadati</taxon>
        <taxon>Pseudomonadota</taxon>
        <taxon>Gammaproteobacteria</taxon>
        <taxon>Oceanospirillales</taxon>
        <taxon>Alcanivoracaceae</taxon>
        <taxon>Alloalcanivorax</taxon>
    </lineage>
</organism>
<sequence>MLGWTLEQWRDAYQTGDYTPVSAMKALYTTLRDSERSLWIHLLDESALVARAKQLSDPSLPLYGVPFAVKDNIDVAGLPTTAACPAFTYTADHTAPVVQALLDAGAILVGKTNLDQLATGLVGVRSPYGAVPNPFNPDYITGGSSSGSAAVVSQGLVPFALGTDTAGSGRVPAGFTNTVGLKPTKGSMSTRGVVPACRTLDCVSVFALSVADAETVYDLYRGYDAEDGYSRPDPAARPKALPARPRLGIPDQLPWFDDTQAEQAWKQQLSAMADIAELVPLDLQALHDTAALLYQGPWVAERYSVAEPLMQNQDALLPVIRDVIGVAEGMSAVDAFRAQYKLADLKRQADALLSQVDALLVPTSPGIYRIDAVNADPIRLNSQLGVWTNFVNLLDQCALALPGGFREDGLPCGITLIGAAWHDAALAEFGRRWQRHQPWQAGAVGSDLPQVTPAQASEDDADRITVAVVGAHLSGMPLNDQLTERGGVLLEATETAPCYRLYALANTTPPKPGLIKSDDGAAIQIELWQLPVSEFGSFVGLIPPPLGIGSLETADGRLVKGFICEGWAIDDATDITALGGWRAYIAQRQNTAN</sequence>
<dbReference type="InterPro" id="IPR023631">
    <property type="entry name" value="Amidase_dom"/>
</dbReference>
<dbReference type="SUPFAM" id="SSF75304">
    <property type="entry name" value="Amidase signature (AS) enzymes"/>
    <property type="match status" value="1"/>
</dbReference>
<keyword evidence="3" id="KW-0378">Hydrolase</keyword>
<dbReference type="Gene3D" id="1.20.58.1700">
    <property type="match status" value="1"/>
</dbReference>
<evidence type="ECO:0000313" key="3">
    <source>
        <dbReference type="EMBL" id="MCE7507318.1"/>
    </source>
</evidence>
<dbReference type="GO" id="GO:0004039">
    <property type="term" value="F:allophanate hydrolase activity"/>
    <property type="evidence" value="ECO:0007669"/>
    <property type="project" value="UniProtKB-EC"/>
</dbReference>
<dbReference type="AlphaFoldDB" id="A0A9Q3W145"/>
<dbReference type="PANTHER" id="PTHR11895:SF169">
    <property type="entry name" value="GLUTAMYL-TRNA(GLN) AMIDOTRANSFERASE"/>
    <property type="match status" value="1"/>
</dbReference>
<evidence type="ECO:0000259" key="1">
    <source>
        <dbReference type="Pfam" id="PF01425"/>
    </source>
</evidence>
<dbReference type="InterPro" id="IPR000120">
    <property type="entry name" value="Amidase"/>
</dbReference>
<comment type="caution">
    <text evidence="3">The sequence shown here is derived from an EMBL/GenBank/DDBJ whole genome shotgun (WGS) entry which is preliminary data.</text>
</comment>
<dbReference type="EMBL" id="JAJVKT010000001">
    <property type="protein sequence ID" value="MCE7507318.1"/>
    <property type="molecule type" value="Genomic_DNA"/>
</dbReference>
<dbReference type="PANTHER" id="PTHR11895">
    <property type="entry name" value="TRANSAMIDASE"/>
    <property type="match status" value="1"/>
</dbReference>
<feature type="domain" description="Amidase" evidence="1">
    <location>
        <begin position="51"/>
        <end position="426"/>
    </location>
</feature>
<gene>
    <name evidence="3" type="primary">atzF</name>
    <name evidence="3" type="ORF">LZG35_01625</name>
</gene>
<dbReference type="Gene3D" id="3.90.1300.10">
    <property type="entry name" value="Amidase signature (AS) domain"/>
    <property type="match status" value="1"/>
</dbReference>
<dbReference type="Pfam" id="PF21986">
    <property type="entry name" value="AH_C"/>
    <property type="match status" value="1"/>
</dbReference>
<feature type="domain" description="Allophanate hydrolase C-terminal" evidence="2">
    <location>
        <begin position="464"/>
        <end position="586"/>
    </location>
</feature>
<dbReference type="KEGG" id="axe:P40_03485"/>
<dbReference type="EC" id="3.5.1.54" evidence="3"/>
<dbReference type="Gene3D" id="3.10.490.10">
    <property type="entry name" value="Gamma-glutamyl cyclotransferase-like"/>
    <property type="match status" value="1"/>
</dbReference>
<accession>A0A9Q3W145</accession>
<evidence type="ECO:0000313" key="4">
    <source>
        <dbReference type="Proteomes" id="UP001107961"/>
    </source>
</evidence>
<dbReference type="InterPro" id="IPR036928">
    <property type="entry name" value="AS_sf"/>
</dbReference>
<dbReference type="NCBIfam" id="NF006043">
    <property type="entry name" value="PRK08186.1"/>
    <property type="match status" value="1"/>
</dbReference>
<reference evidence="3" key="1">
    <citation type="submission" date="2022-01" db="EMBL/GenBank/DDBJ databases">
        <authorList>
            <person name="Karlyshev A.V."/>
            <person name="Jaspars M."/>
        </authorList>
    </citation>
    <scope>NUCLEOTIDE SEQUENCE</scope>
    <source>
        <strain evidence="3">AGSA3-2</strain>
    </source>
</reference>
<dbReference type="Proteomes" id="UP001107961">
    <property type="component" value="Unassembled WGS sequence"/>
</dbReference>
<dbReference type="NCBIfam" id="TIGR02713">
    <property type="entry name" value="allophanate_hyd"/>
    <property type="match status" value="1"/>
</dbReference>
<evidence type="ECO:0000259" key="2">
    <source>
        <dbReference type="Pfam" id="PF21986"/>
    </source>
</evidence>
<dbReference type="RefSeq" id="WP_080530445.1">
    <property type="nucleotide sequence ID" value="NZ_CBDDTQ010000003.1"/>
</dbReference>
<protein>
    <submittedName>
        <fullName evidence="3">Allophanate hydrolase</fullName>
        <ecNumber evidence="3">3.5.1.54</ecNumber>
    </submittedName>
</protein>
<keyword evidence="4" id="KW-1185">Reference proteome</keyword>
<proteinExistence type="predicted"/>
<dbReference type="InterPro" id="IPR014085">
    <property type="entry name" value="Allophanate_hydrolase"/>
</dbReference>
<name>A0A9Q3W145_9GAMM</name>
<dbReference type="Pfam" id="PF01425">
    <property type="entry name" value="Amidase"/>
    <property type="match status" value="1"/>
</dbReference>